<sequence length="193" mass="20814">MHKAIWFAAVMALSAPAYAQTAAPAAPACNTLDSPAGKAWARANAWRYADPARAAAVYRDLADSRNPSPWPDGIAPQWTVLPTGTRFQMAIAKGQIQPDGTIWYGGFGTFDRIDSTQQVRDWLAVRSDFKGSVDFVLTLEVVQPLPALVGPIGPQVEPAGCKLLPGGGMQLQMVTLPKDRAAYLKVIEQRPVQ</sequence>
<dbReference type="EMBL" id="JAAAPO010000003">
    <property type="protein sequence ID" value="NBC36611.1"/>
    <property type="molecule type" value="Genomic_DNA"/>
</dbReference>
<dbReference type="Proteomes" id="UP000753724">
    <property type="component" value="Unassembled WGS sequence"/>
</dbReference>
<protein>
    <submittedName>
        <fullName evidence="2">Uncharacterized protein</fullName>
    </submittedName>
</protein>
<reference evidence="3" key="1">
    <citation type="submission" date="2020-01" db="EMBL/GenBank/DDBJ databases">
        <title>Sphingomonas sp. strain CSW-10.</title>
        <authorList>
            <person name="Chen W.-M."/>
        </authorList>
    </citation>
    <scope>NUCLEOTIDE SEQUENCE [LARGE SCALE GENOMIC DNA]</scope>
    <source>
        <strain evidence="3">FSY-8</strain>
    </source>
</reference>
<dbReference type="RefSeq" id="WP_161717888.1">
    <property type="nucleotide sequence ID" value="NZ_JAAAPO010000003.1"/>
</dbReference>
<evidence type="ECO:0000313" key="2">
    <source>
        <dbReference type="EMBL" id="NBC36611.1"/>
    </source>
</evidence>
<feature type="signal peptide" evidence="1">
    <location>
        <begin position="1"/>
        <end position="19"/>
    </location>
</feature>
<evidence type="ECO:0000256" key="1">
    <source>
        <dbReference type="SAM" id="SignalP"/>
    </source>
</evidence>
<name>A0ABW9XDJ6_9SPHN</name>
<proteinExistence type="predicted"/>
<comment type="caution">
    <text evidence="2">The sequence shown here is derived from an EMBL/GenBank/DDBJ whole genome shotgun (WGS) entry which is preliminary data.</text>
</comment>
<gene>
    <name evidence="2" type="ORF">GTZ99_08575</name>
</gene>
<keyword evidence="3" id="KW-1185">Reference proteome</keyword>
<accession>A0ABW9XDJ6</accession>
<evidence type="ECO:0000313" key="3">
    <source>
        <dbReference type="Proteomes" id="UP000753724"/>
    </source>
</evidence>
<organism evidence="2 3">
    <name type="scientific">Novosphingobium ovatum</name>
    <dbReference type="NCBI Taxonomy" id="1908523"/>
    <lineage>
        <taxon>Bacteria</taxon>
        <taxon>Pseudomonadati</taxon>
        <taxon>Pseudomonadota</taxon>
        <taxon>Alphaproteobacteria</taxon>
        <taxon>Sphingomonadales</taxon>
        <taxon>Sphingomonadaceae</taxon>
        <taxon>Novosphingobium</taxon>
    </lineage>
</organism>
<feature type="chain" id="PRO_5046291934" evidence="1">
    <location>
        <begin position="20"/>
        <end position="193"/>
    </location>
</feature>
<keyword evidence="1" id="KW-0732">Signal</keyword>